<feature type="region of interest" description="Disordered" evidence="1">
    <location>
        <begin position="1"/>
        <end position="83"/>
    </location>
</feature>
<dbReference type="Pfam" id="PF13472">
    <property type="entry name" value="Lipase_GDSL_2"/>
    <property type="match status" value="1"/>
</dbReference>
<reference evidence="4" key="1">
    <citation type="journal article" date="2019" name="Int. J. Syst. Evol. Microbiol.">
        <title>The Global Catalogue of Microorganisms (GCM) 10K type strain sequencing project: providing services to taxonomists for standard genome sequencing and annotation.</title>
        <authorList>
            <consortium name="The Broad Institute Genomics Platform"/>
            <consortium name="The Broad Institute Genome Sequencing Center for Infectious Disease"/>
            <person name="Wu L."/>
            <person name="Ma J."/>
        </authorList>
    </citation>
    <scope>NUCLEOTIDE SEQUENCE [LARGE SCALE GENOMIC DNA]</scope>
    <source>
        <strain evidence="4">JCM 16902</strain>
    </source>
</reference>
<feature type="compositionally biased region" description="Low complexity" evidence="1">
    <location>
        <begin position="47"/>
        <end position="77"/>
    </location>
</feature>
<keyword evidence="4" id="KW-1185">Reference proteome</keyword>
<feature type="domain" description="SGNH hydrolase-type esterase" evidence="2">
    <location>
        <begin position="106"/>
        <end position="260"/>
    </location>
</feature>
<dbReference type="PANTHER" id="PTHR30383">
    <property type="entry name" value="THIOESTERASE 1/PROTEASE 1/LYSOPHOSPHOLIPASE L1"/>
    <property type="match status" value="1"/>
</dbReference>
<gene>
    <name evidence="3" type="ORF">GCM10022223_19460</name>
</gene>
<dbReference type="PANTHER" id="PTHR30383:SF5">
    <property type="entry name" value="SGNH HYDROLASE-TYPE ESTERASE DOMAIN-CONTAINING PROTEIN"/>
    <property type="match status" value="1"/>
</dbReference>
<dbReference type="InterPro" id="IPR036514">
    <property type="entry name" value="SGNH_hydro_sf"/>
</dbReference>
<proteinExistence type="predicted"/>
<name>A0ABP6ZB38_9ACTN</name>
<dbReference type="InterPro" id="IPR013830">
    <property type="entry name" value="SGNH_hydro"/>
</dbReference>
<accession>A0ABP6ZB38</accession>
<dbReference type="InterPro" id="IPR051532">
    <property type="entry name" value="Ester_Hydrolysis_Enzymes"/>
</dbReference>
<dbReference type="Gene3D" id="3.40.50.1110">
    <property type="entry name" value="SGNH hydrolase"/>
    <property type="match status" value="1"/>
</dbReference>
<evidence type="ECO:0000256" key="1">
    <source>
        <dbReference type="SAM" id="MobiDB-lite"/>
    </source>
</evidence>
<comment type="caution">
    <text evidence="3">The sequence shown here is derived from an EMBL/GenBank/DDBJ whole genome shotgun (WGS) entry which is preliminary data.</text>
</comment>
<dbReference type="Proteomes" id="UP001501074">
    <property type="component" value="Unassembled WGS sequence"/>
</dbReference>
<dbReference type="EMBL" id="BAAAZO010000003">
    <property type="protein sequence ID" value="GAA3603899.1"/>
    <property type="molecule type" value="Genomic_DNA"/>
</dbReference>
<evidence type="ECO:0000313" key="3">
    <source>
        <dbReference type="EMBL" id="GAA3603899.1"/>
    </source>
</evidence>
<dbReference type="SUPFAM" id="SSF52266">
    <property type="entry name" value="SGNH hydrolase"/>
    <property type="match status" value="1"/>
</dbReference>
<organism evidence="3 4">
    <name type="scientific">Kineosporia mesophila</name>
    <dbReference type="NCBI Taxonomy" id="566012"/>
    <lineage>
        <taxon>Bacteria</taxon>
        <taxon>Bacillati</taxon>
        <taxon>Actinomycetota</taxon>
        <taxon>Actinomycetes</taxon>
        <taxon>Kineosporiales</taxon>
        <taxon>Kineosporiaceae</taxon>
        <taxon>Kineosporia</taxon>
    </lineage>
</organism>
<sequence length="274" mass="28297">MTATDDAAPVSGTATVTASAAPASVTPSASVSPDTAAPDTSAPDTSAQDAAAARAKARRQAAVQAAEGATTTESGGTVAYGGQDLPDLIVAPPEKTDGALRLTVGLGDSITYRSGSWFRRVCGSGVVNTCRDSGIRGDTTAGMLSRLQTDVLDLHPDVVTVMAGTNDMLYGFTTAQSIRNIGEIVTQIRDSGATVVLCTIAPRNATPGEAMALNKAIRKYAKKHHVALFDVAPLLSTWNGRFKSGLTDDGVHPNARGMKLVADYAEQRLPALIK</sequence>
<evidence type="ECO:0000259" key="2">
    <source>
        <dbReference type="Pfam" id="PF13472"/>
    </source>
</evidence>
<feature type="compositionally biased region" description="Low complexity" evidence="1">
    <location>
        <begin position="7"/>
        <end position="33"/>
    </location>
</feature>
<evidence type="ECO:0000313" key="4">
    <source>
        <dbReference type="Proteomes" id="UP001501074"/>
    </source>
</evidence>
<protein>
    <recommendedName>
        <fullName evidence="2">SGNH hydrolase-type esterase domain-containing protein</fullName>
    </recommendedName>
</protein>